<sequence>MSSSNHSRRTSKRGLPNNHLYKPKDETSLLWSLSGTKCDNAEDKYRLLEKRDELIRSYLYKNCANSETEIIKGSLESMCSEKEVYLRIWERQICSYEMDDNKIVDVNKMIKKYRRSAADQKKPLPHEVRTISCLVSTINYLMNDVKPFKNKKDLARWYNFLWDRTRSIRKDLMQQDIINEEALYIYEVCARFHIYMFHYLENLSIDEFDPYLNNEQLMQCFISIFICYEYLNSKALENCNYIEFRCYEIAINLNKSNVLSKLANEESDILNSKEYRQMVRLVQEFKFGNYAKFFQIYKEFTNPLLICLVDRHIPFIRCNAIKTIKIAYNNTRLPVEYLSKVLAIEKIEEMKEFGIKNGLKLDENDCDVFLIRNDSLTKLEPIKISNQKLNKMFNLSLPTIVGILKNKVRNDLFPVTQSFDKSGRYVNDPILRLYLNEA</sequence>
<accession>A0A0N4ZYC8</accession>
<evidence type="ECO:0000313" key="3">
    <source>
        <dbReference type="Proteomes" id="UP000038045"/>
    </source>
</evidence>
<feature type="domain" description="SAC3/GANP/THP3 conserved" evidence="2">
    <location>
        <begin position="78"/>
        <end position="362"/>
    </location>
</feature>
<dbReference type="GO" id="GO:0005737">
    <property type="term" value="C:cytoplasm"/>
    <property type="evidence" value="ECO:0007669"/>
    <property type="project" value="TreeGrafter"/>
</dbReference>
<dbReference type="GO" id="GO:0006406">
    <property type="term" value="P:mRNA export from nucleus"/>
    <property type="evidence" value="ECO:0007669"/>
    <property type="project" value="TreeGrafter"/>
</dbReference>
<dbReference type="AlphaFoldDB" id="A0A0N4ZYC8"/>
<dbReference type="STRING" id="131310.A0A0N4ZYC8"/>
<feature type="region of interest" description="Disordered" evidence="1">
    <location>
        <begin position="1"/>
        <end position="21"/>
    </location>
</feature>
<protein>
    <submittedName>
        <fullName evidence="4">SAC3_GANP domain-containing protein</fullName>
    </submittedName>
</protein>
<dbReference type="InterPro" id="IPR005062">
    <property type="entry name" value="SAC3/GANP/THP3_conserved"/>
</dbReference>
<reference evidence="4" key="1">
    <citation type="submission" date="2017-02" db="UniProtKB">
        <authorList>
            <consortium name="WormBaseParasite"/>
        </authorList>
    </citation>
    <scope>IDENTIFICATION</scope>
</reference>
<organism evidence="3 4">
    <name type="scientific">Parastrongyloides trichosuri</name>
    <name type="common">Possum-specific nematode worm</name>
    <dbReference type="NCBI Taxonomy" id="131310"/>
    <lineage>
        <taxon>Eukaryota</taxon>
        <taxon>Metazoa</taxon>
        <taxon>Ecdysozoa</taxon>
        <taxon>Nematoda</taxon>
        <taxon>Chromadorea</taxon>
        <taxon>Rhabditida</taxon>
        <taxon>Tylenchina</taxon>
        <taxon>Panagrolaimomorpha</taxon>
        <taxon>Strongyloidoidea</taxon>
        <taxon>Strongyloididae</taxon>
        <taxon>Parastrongyloides</taxon>
    </lineage>
</organism>
<dbReference type="GO" id="GO:0070390">
    <property type="term" value="C:transcription export complex 2"/>
    <property type="evidence" value="ECO:0007669"/>
    <property type="project" value="TreeGrafter"/>
</dbReference>
<feature type="compositionally biased region" description="Basic residues" evidence="1">
    <location>
        <begin position="1"/>
        <end position="12"/>
    </location>
</feature>
<proteinExistence type="predicted"/>
<keyword evidence="3" id="KW-1185">Reference proteome</keyword>
<dbReference type="Proteomes" id="UP000038045">
    <property type="component" value="Unplaced"/>
</dbReference>
<evidence type="ECO:0000256" key="1">
    <source>
        <dbReference type="SAM" id="MobiDB-lite"/>
    </source>
</evidence>
<dbReference type="PANTHER" id="PTHR12436">
    <property type="entry name" value="80 KDA MCM3-ASSOCIATED PROTEIN"/>
    <property type="match status" value="1"/>
</dbReference>
<evidence type="ECO:0000313" key="4">
    <source>
        <dbReference type="WBParaSite" id="PTRK_0001379900.1"/>
    </source>
</evidence>
<dbReference type="Gene3D" id="1.25.40.990">
    <property type="match status" value="1"/>
</dbReference>
<dbReference type="WBParaSite" id="PTRK_0001379900.1">
    <property type="protein sequence ID" value="PTRK_0001379900.1"/>
    <property type="gene ID" value="PTRK_0001379900"/>
</dbReference>
<dbReference type="InterPro" id="IPR045107">
    <property type="entry name" value="SAC3/GANP/THP3"/>
</dbReference>
<dbReference type="Pfam" id="PF03399">
    <property type="entry name" value="SAC3_GANP"/>
    <property type="match status" value="1"/>
</dbReference>
<dbReference type="PANTHER" id="PTHR12436:SF3">
    <property type="entry name" value="GERMINAL-CENTER ASSOCIATED NUCLEAR PROTEIN"/>
    <property type="match status" value="1"/>
</dbReference>
<evidence type="ECO:0000259" key="2">
    <source>
        <dbReference type="Pfam" id="PF03399"/>
    </source>
</evidence>
<name>A0A0N4ZYC8_PARTI</name>